<sequence>MSLATHDVRWPGPNEGCPLTIFLSHTQDTISTIQLSTEPYASKGNEGNEVDEPQDNQTLTSNDATVAILYLHLLNGGYLSTVKVTLHRGPAVLAPETFIPAVQCYCVSTIYREFDISSEAVLVGTATVSAS</sequence>
<accession>A0A085LXR9</accession>
<dbReference type="EMBL" id="KL363264">
    <property type="protein sequence ID" value="KFD49765.1"/>
    <property type="molecule type" value="Genomic_DNA"/>
</dbReference>
<dbReference type="AlphaFoldDB" id="A0A085LXR9"/>
<gene>
    <name evidence="1" type="ORF">M513_09360</name>
    <name evidence="2" type="ORF">M514_09360</name>
</gene>
<dbReference type="Proteomes" id="UP000030758">
    <property type="component" value="Unassembled WGS sequence"/>
</dbReference>
<reference evidence="1 3" key="1">
    <citation type="journal article" date="2014" name="Nat. Genet.">
        <title>Genome and transcriptome of the porcine whipworm Trichuris suis.</title>
        <authorList>
            <person name="Jex A.R."/>
            <person name="Nejsum P."/>
            <person name="Schwarz E.M."/>
            <person name="Hu L."/>
            <person name="Young N.D."/>
            <person name="Hall R.S."/>
            <person name="Korhonen P.K."/>
            <person name="Liao S."/>
            <person name="Thamsborg S."/>
            <person name="Xia J."/>
            <person name="Xu P."/>
            <person name="Wang S."/>
            <person name="Scheerlinck J.P."/>
            <person name="Hofmann A."/>
            <person name="Sternberg P.W."/>
            <person name="Wang J."/>
            <person name="Gasser R.B."/>
        </authorList>
    </citation>
    <scope>NUCLEOTIDE SEQUENCE [LARGE SCALE GENOMIC DNA]</scope>
    <source>
        <strain evidence="2">DCEP-RM93F</strain>
        <strain evidence="1">DCEP-RM93M</strain>
    </source>
</reference>
<name>A0A085LXR9_9BILA</name>
<keyword evidence="3" id="KW-1185">Reference proteome</keyword>
<evidence type="ECO:0000313" key="2">
    <source>
        <dbReference type="EMBL" id="KFD68510.1"/>
    </source>
</evidence>
<dbReference type="Proteomes" id="UP000030764">
    <property type="component" value="Unassembled WGS sequence"/>
</dbReference>
<evidence type="ECO:0000313" key="1">
    <source>
        <dbReference type="EMBL" id="KFD49765.1"/>
    </source>
</evidence>
<dbReference type="EMBL" id="KL367504">
    <property type="protein sequence ID" value="KFD68510.1"/>
    <property type="molecule type" value="Genomic_DNA"/>
</dbReference>
<proteinExistence type="predicted"/>
<organism evidence="1 3">
    <name type="scientific">Trichuris suis</name>
    <name type="common">pig whipworm</name>
    <dbReference type="NCBI Taxonomy" id="68888"/>
    <lineage>
        <taxon>Eukaryota</taxon>
        <taxon>Metazoa</taxon>
        <taxon>Ecdysozoa</taxon>
        <taxon>Nematoda</taxon>
        <taxon>Enoplea</taxon>
        <taxon>Dorylaimia</taxon>
        <taxon>Trichinellida</taxon>
        <taxon>Trichuridae</taxon>
        <taxon>Trichuris</taxon>
    </lineage>
</organism>
<protein>
    <submittedName>
        <fullName evidence="1">Uncharacterized protein</fullName>
    </submittedName>
</protein>
<evidence type="ECO:0000313" key="3">
    <source>
        <dbReference type="Proteomes" id="UP000030764"/>
    </source>
</evidence>